<dbReference type="SUPFAM" id="SSF52402">
    <property type="entry name" value="Adenine nucleotide alpha hydrolases-like"/>
    <property type="match status" value="1"/>
</dbReference>
<feature type="transmembrane region" description="Helical" evidence="7">
    <location>
        <begin position="240"/>
        <end position="270"/>
    </location>
</feature>
<keyword evidence="5 7" id="KW-1133">Transmembrane helix</keyword>
<keyword evidence="10" id="KW-1185">Reference proteome</keyword>
<dbReference type="InterPro" id="IPR001046">
    <property type="entry name" value="NRAMP_fam"/>
</dbReference>
<keyword evidence="6 7" id="KW-0472">Membrane</keyword>
<keyword evidence="4 7" id="KW-0769">Symport</keyword>
<evidence type="ECO:0000256" key="3">
    <source>
        <dbReference type="ARBA" id="ARBA00022692"/>
    </source>
</evidence>
<dbReference type="EMBL" id="JBHRYQ010000001">
    <property type="protein sequence ID" value="MFC3810875.1"/>
    <property type="molecule type" value="Genomic_DNA"/>
</dbReference>
<keyword evidence="7" id="KW-1003">Cell membrane</keyword>
<dbReference type="InterPro" id="IPR006016">
    <property type="entry name" value="UspA"/>
</dbReference>
<dbReference type="Pfam" id="PF01566">
    <property type="entry name" value="Nramp"/>
    <property type="match status" value="1"/>
</dbReference>
<evidence type="ECO:0000256" key="1">
    <source>
        <dbReference type="ARBA" id="ARBA00004141"/>
    </source>
</evidence>
<evidence type="ECO:0000313" key="10">
    <source>
        <dbReference type="Proteomes" id="UP001595616"/>
    </source>
</evidence>
<feature type="transmembrane region" description="Helical" evidence="7">
    <location>
        <begin position="361"/>
        <end position="382"/>
    </location>
</feature>
<accession>A0ABV7YV78</accession>
<sequence>MKSESLSEVHSSVNTNKKGWRKILAFLGPAYLVSVGYMDPGNWATDIAGGSQFGYKLIWVLLMSNLIAVLLQSLSARLGIVRGLDLAQASKYAYPKWANIPLYILAEIAIAACDLAEIVGMAIGLNLLFGFPLIWGIAITALDTILLLFLLDKGMRVMEIFIISMVSIIGFSFLVEMFIVSPVYSDVITGFVPSNLSGDALYIAIGIIGATVMPHNLYLHSSLVQTRKFDKTSEGMKNAIRFNFFDTVIALNLAFFVNAAILILAAAAFYVNGYYHIAEIQDASKLLFNLFGKAAPMFFAIALIAAGQSSTITGTLAGQIIMEGHLNLRIRPWLRRLITRLLAIVPAMFTILYFGDEALGSLLILSQVVLSLQLGFAVIPLIHFNSDKKLMKEFAIKTWVKVLAWLSAAIIVYLNIHLVIDEISGWIGSAGENKIWIYLFVIPLALACFALLVYVFVHPFISKTGEKDITIPHGQALNLEVIEKMSYKNIGIAIDFTGNDQEIIRSALNQGGKQSQYIFIHIVESAAARYLGKHTDDHETQLDKDSLLKYQETLINLGYQVKIEIGFGNPSNEISRIAKANEIDLLIMGVHGHKGIKDLIFGSTVDNVRHRLKVPLLVVA</sequence>
<dbReference type="NCBIfam" id="TIGR01197">
    <property type="entry name" value="nramp"/>
    <property type="match status" value="1"/>
</dbReference>
<comment type="similarity">
    <text evidence="7">Belongs to the NRAMP family.</text>
</comment>
<dbReference type="PRINTS" id="PR00447">
    <property type="entry name" value="NATRESASSCMP"/>
</dbReference>
<feature type="transmembrane region" description="Helical" evidence="7">
    <location>
        <begin position="435"/>
        <end position="457"/>
    </location>
</feature>
<keyword evidence="2 7" id="KW-0813">Transport</keyword>
<evidence type="ECO:0000259" key="8">
    <source>
        <dbReference type="Pfam" id="PF00582"/>
    </source>
</evidence>
<evidence type="ECO:0000313" key="9">
    <source>
        <dbReference type="EMBL" id="MFC3810875.1"/>
    </source>
</evidence>
<protein>
    <recommendedName>
        <fullName evidence="7">Divalent metal cation transporter MntH</fullName>
    </recommendedName>
</protein>
<feature type="transmembrane region" description="Helical" evidence="7">
    <location>
        <begin position="160"/>
        <end position="180"/>
    </location>
</feature>
<dbReference type="PANTHER" id="PTHR11706">
    <property type="entry name" value="SOLUTE CARRIER PROTEIN FAMILY 11 MEMBER"/>
    <property type="match status" value="1"/>
</dbReference>
<proteinExistence type="inferred from homology"/>
<name>A0ABV7YV78_9BACT</name>
<dbReference type="HAMAP" id="MF_00221">
    <property type="entry name" value="NRAMP"/>
    <property type="match status" value="1"/>
</dbReference>
<reference evidence="10" key="1">
    <citation type="journal article" date="2019" name="Int. J. Syst. Evol. Microbiol.">
        <title>The Global Catalogue of Microorganisms (GCM) 10K type strain sequencing project: providing services to taxonomists for standard genome sequencing and annotation.</title>
        <authorList>
            <consortium name="The Broad Institute Genomics Platform"/>
            <consortium name="The Broad Institute Genome Sequencing Center for Infectious Disease"/>
            <person name="Wu L."/>
            <person name="Ma J."/>
        </authorList>
    </citation>
    <scope>NUCLEOTIDE SEQUENCE [LARGE SCALE GENOMIC DNA]</scope>
    <source>
        <strain evidence="10">CECT 7956</strain>
    </source>
</reference>
<organism evidence="9 10">
    <name type="scientific">Lacihabitans lacunae</name>
    <dbReference type="NCBI Taxonomy" id="1028214"/>
    <lineage>
        <taxon>Bacteria</taxon>
        <taxon>Pseudomonadati</taxon>
        <taxon>Bacteroidota</taxon>
        <taxon>Cytophagia</taxon>
        <taxon>Cytophagales</taxon>
        <taxon>Leadbetterellaceae</taxon>
        <taxon>Lacihabitans</taxon>
    </lineage>
</organism>
<comment type="caution">
    <text evidence="9">The sequence shown here is derived from an EMBL/GenBank/DDBJ whole genome shotgun (WGS) entry which is preliminary data.</text>
</comment>
<dbReference type="CDD" id="cd00293">
    <property type="entry name" value="USP-like"/>
    <property type="match status" value="1"/>
</dbReference>
<keyword evidence="7" id="KW-0406">Ion transport</keyword>
<feature type="transmembrane region" description="Helical" evidence="7">
    <location>
        <begin position="58"/>
        <end position="80"/>
    </location>
</feature>
<feature type="transmembrane region" description="Helical" evidence="7">
    <location>
        <begin position="200"/>
        <end position="219"/>
    </location>
</feature>
<evidence type="ECO:0000256" key="2">
    <source>
        <dbReference type="ARBA" id="ARBA00022448"/>
    </source>
</evidence>
<dbReference type="NCBIfam" id="NF001923">
    <property type="entry name" value="PRK00701.1"/>
    <property type="match status" value="1"/>
</dbReference>
<dbReference type="NCBIfam" id="NF037982">
    <property type="entry name" value="Nramp_1"/>
    <property type="match status" value="1"/>
</dbReference>
<gene>
    <name evidence="7" type="primary">mntH</name>
    <name evidence="9" type="ORF">ACFOOI_09445</name>
</gene>
<evidence type="ECO:0000256" key="4">
    <source>
        <dbReference type="ARBA" id="ARBA00022847"/>
    </source>
</evidence>
<evidence type="ECO:0000256" key="5">
    <source>
        <dbReference type="ARBA" id="ARBA00022989"/>
    </source>
</evidence>
<feature type="transmembrane region" description="Helical" evidence="7">
    <location>
        <begin position="290"/>
        <end position="316"/>
    </location>
</feature>
<evidence type="ECO:0000256" key="7">
    <source>
        <dbReference type="HAMAP-Rule" id="MF_00221"/>
    </source>
</evidence>
<feature type="domain" description="UspA" evidence="8">
    <location>
        <begin position="487"/>
        <end position="619"/>
    </location>
</feature>
<evidence type="ECO:0000256" key="6">
    <source>
        <dbReference type="ARBA" id="ARBA00023136"/>
    </source>
</evidence>
<dbReference type="Proteomes" id="UP001595616">
    <property type="component" value="Unassembled WGS sequence"/>
</dbReference>
<feature type="transmembrane region" description="Helical" evidence="7">
    <location>
        <begin position="402"/>
        <end position="420"/>
    </location>
</feature>
<feature type="transmembrane region" description="Helical" evidence="7">
    <location>
        <begin position="129"/>
        <end position="151"/>
    </location>
</feature>
<feature type="transmembrane region" description="Helical" evidence="7">
    <location>
        <begin position="100"/>
        <end position="123"/>
    </location>
</feature>
<feature type="transmembrane region" description="Helical" evidence="7">
    <location>
        <begin position="20"/>
        <end position="38"/>
    </location>
</feature>
<feature type="transmembrane region" description="Helical" evidence="7">
    <location>
        <begin position="337"/>
        <end position="355"/>
    </location>
</feature>
<comment type="caution">
    <text evidence="7">Lacks conserved residue(s) required for the propagation of feature annotation.</text>
</comment>
<dbReference type="RefSeq" id="WP_379837364.1">
    <property type="nucleotide sequence ID" value="NZ_JBHRYQ010000001.1"/>
</dbReference>
<dbReference type="InterPro" id="IPR014729">
    <property type="entry name" value="Rossmann-like_a/b/a_fold"/>
</dbReference>
<dbReference type="PANTHER" id="PTHR11706:SF33">
    <property type="entry name" value="NATURAL RESISTANCE-ASSOCIATED MACROPHAGE PROTEIN 2"/>
    <property type="match status" value="1"/>
</dbReference>
<keyword evidence="3 7" id="KW-0812">Transmembrane</keyword>
<comment type="subcellular location">
    <subcellularLocation>
        <location evidence="7">Cell membrane</location>
        <topology evidence="7">Multi-pass membrane protein</topology>
    </subcellularLocation>
    <subcellularLocation>
        <location evidence="1">Membrane</location>
        <topology evidence="1">Multi-pass membrane protein</topology>
    </subcellularLocation>
</comment>
<comment type="function">
    <text evidence="7">H(+)-stimulated, divalent metal cation uptake system.</text>
</comment>
<dbReference type="Gene3D" id="3.40.50.620">
    <property type="entry name" value="HUPs"/>
    <property type="match status" value="1"/>
</dbReference>
<dbReference type="Pfam" id="PF00582">
    <property type="entry name" value="Usp"/>
    <property type="match status" value="1"/>
</dbReference>